<organism evidence="2 3">
    <name type="scientific">Funiculus sociatus GB2-A5</name>
    <dbReference type="NCBI Taxonomy" id="2933946"/>
    <lineage>
        <taxon>Bacteria</taxon>
        <taxon>Bacillati</taxon>
        <taxon>Cyanobacteriota</taxon>
        <taxon>Cyanophyceae</taxon>
        <taxon>Coleofasciculales</taxon>
        <taxon>Coleofasciculaceae</taxon>
        <taxon>Funiculus</taxon>
    </lineage>
</organism>
<dbReference type="PANTHER" id="PTHR30007:SF0">
    <property type="entry name" value="TRANSPOSASE"/>
    <property type="match status" value="1"/>
</dbReference>
<evidence type="ECO:0000313" key="3">
    <source>
        <dbReference type="Proteomes" id="UP001442494"/>
    </source>
</evidence>
<dbReference type="Pfam" id="PF01609">
    <property type="entry name" value="DDE_Tnp_1"/>
    <property type="match status" value="1"/>
</dbReference>
<dbReference type="PANTHER" id="PTHR30007">
    <property type="entry name" value="PHP DOMAIN PROTEIN"/>
    <property type="match status" value="1"/>
</dbReference>
<gene>
    <name evidence="2" type="ORF">NDI37_25360</name>
</gene>
<proteinExistence type="predicted"/>
<protein>
    <submittedName>
        <fullName evidence="2">Transposase</fullName>
    </submittedName>
</protein>
<evidence type="ECO:0000313" key="2">
    <source>
        <dbReference type="EMBL" id="MEP0867778.1"/>
    </source>
</evidence>
<dbReference type="EMBL" id="JAMPKK010000086">
    <property type="protein sequence ID" value="MEP0867778.1"/>
    <property type="molecule type" value="Genomic_DNA"/>
</dbReference>
<keyword evidence="3" id="KW-1185">Reference proteome</keyword>
<comment type="caution">
    <text evidence="2">The sequence shown here is derived from an EMBL/GenBank/DDBJ whole genome shotgun (WGS) entry which is preliminary data.</text>
</comment>
<feature type="domain" description="Transposase IS4-like" evidence="1">
    <location>
        <begin position="2"/>
        <end position="132"/>
    </location>
</feature>
<reference evidence="2 3" key="1">
    <citation type="submission" date="2022-04" db="EMBL/GenBank/DDBJ databases">
        <title>Positive selection, recombination, and allopatry shape intraspecific diversity of widespread and dominant cyanobacteria.</title>
        <authorList>
            <person name="Wei J."/>
            <person name="Shu W."/>
            <person name="Hu C."/>
        </authorList>
    </citation>
    <scope>NUCLEOTIDE SEQUENCE [LARGE SCALE GENOMIC DNA]</scope>
    <source>
        <strain evidence="2 3">GB2-A5</strain>
    </source>
</reference>
<sequence length="149" mass="17352">MKGRKRHVVVDVLGLVLGCYVTSANTADVKAAPAVLVWVLEMFERIVKVLADQGYRGALGALIEHFFEQQERQVKLELTQRPTASQGFQVEPKRWIVERTWTWLENARILTRDYERLPENHEGMIYVVMIRLMLRCLAKNRRTWEAQTA</sequence>
<accession>A0ABV0JWG7</accession>
<evidence type="ECO:0000259" key="1">
    <source>
        <dbReference type="Pfam" id="PF01609"/>
    </source>
</evidence>
<dbReference type="InterPro" id="IPR002559">
    <property type="entry name" value="Transposase_11"/>
</dbReference>
<dbReference type="Proteomes" id="UP001442494">
    <property type="component" value="Unassembled WGS sequence"/>
</dbReference>
<name>A0ABV0JWG7_9CYAN</name>
<dbReference type="RefSeq" id="WP_190420802.1">
    <property type="nucleotide sequence ID" value="NZ_JAMPKK010000086.1"/>
</dbReference>